<organism evidence="1 2">
    <name type="scientific">Eimeria necatrix</name>
    <dbReference type="NCBI Taxonomy" id="51315"/>
    <lineage>
        <taxon>Eukaryota</taxon>
        <taxon>Sar</taxon>
        <taxon>Alveolata</taxon>
        <taxon>Apicomplexa</taxon>
        <taxon>Conoidasida</taxon>
        <taxon>Coccidia</taxon>
        <taxon>Eucoccidiorida</taxon>
        <taxon>Eimeriorina</taxon>
        <taxon>Eimeriidae</taxon>
        <taxon>Eimeria</taxon>
    </lineage>
</organism>
<proteinExistence type="predicted"/>
<gene>
    <name evidence="1" type="ORF">ENH_00004880</name>
</gene>
<accession>U6MMD2</accession>
<reference evidence="1" key="2">
    <citation type="submission" date="2013-10" db="EMBL/GenBank/DDBJ databases">
        <authorList>
            <person name="Aslett M."/>
        </authorList>
    </citation>
    <scope>NUCLEOTIDE SEQUENCE [LARGE SCALE GENOMIC DNA]</scope>
    <source>
        <strain evidence="1">Houghton</strain>
    </source>
</reference>
<protein>
    <submittedName>
        <fullName evidence="1">Uncharacterized protein</fullName>
    </submittedName>
</protein>
<dbReference type="Proteomes" id="UP000030754">
    <property type="component" value="Unassembled WGS sequence"/>
</dbReference>
<dbReference type="AlphaFoldDB" id="U6MMD2"/>
<sequence>MRRCRLAEIQAWAAGGVMRYAGLGQASASMPKRTSIGRNRGQDAAETSAAAAAAAAGQNPLCSSSNSCVCLSPLICYMQTLQALSDTDDQGDSGAQGAGMRRKKFWFALP</sequence>
<name>U6MMD2_9EIME</name>
<evidence type="ECO:0000313" key="1">
    <source>
        <dbReference type="EMBL" id="CDJ65402.1"/>
    </source>
</evidence>
<evidence type="ECO:0000313" key="2">
    <source>
        <dbReference type="Proteomes" id="UP000030754"/>
    </source>
</evidence>
<dbReference type="GeneID" id="25470679"/>
<dbReference type="VEuPathDB" id="ToxoDB:ENH_00004880"/>
<dbReference type="RefSeq" id="XP_013433869.1">
    <property type="nucleotide sequence ID" value="XM_013578415.1"/>
</dbReference>
<dbReference type="OrthoDB" id="10503624at2759"/>
<keyword evidence="2" id="KW-1185">Reference proteome</keyword>
<reference evidence="1" key="1">
    <citation type="submission" date="2013-10" db="EMBL/GenBank/DDBJ databases">
        <title>Genomic analysis of the causative agents of coccidiosis in chickens.</title>
        <authorList>
            <person name="Reid A.J."/>
            <person name="Blake D."/>
            <person name="Billington K."/>
            <person name="Browne H."/>
            <person name="Dunn M."/>
            <person name="Hung S."/>
            <person name="Kawahara F."/>
            <person name="Miranda-Saavedra D."/>
            <person name="Mourier T."/>
            <person name="Nagra H."/>
            <person name="Otto T.D."/>
            <person name="Rawlings N."/>
            <person name="Sanchez A."/>
            <person name="Sanders M."/>
            <person name="Subramaniam C."/>
            <person name="Tay Y."/>
            <person name="Dear P."/>
            <person name="Doerig C."/>
            <person name="Gruber A."/>
            <person name="Parkinson J."/>
            <person name="Shirley M."/>
            <person name="Wan K.L."/>
            <person name="Berriman M."/>
            <person name="Tomley F."/>
            <person name="Pain A."/>
        </authorList>
    </citation>
    <scope>NUCLEOTIDE SEQUENCE [LARGE SCALE GENOMIC DNA]</scope>
    <source>
        <strain evidence="1">Houghton</strain>
    </source>
</reference>
<dbReference type="EMBL" id="HG723147">
    <property type="protein sequence ID" value="CDJ65402.1"/>
    <property type="molecule type" value="Genomic_DNA"/>
</dbReference>